<dbReference type="UniPathway" id="UPA00219"/>
<feature type="domain" description="Mur ligase C-terminal" evidence="7">
    <location>
        <begin position="308"/>
        <end position="418"/>
    </location>
</feature>
<dbReference type="EMBL" id="UINC01001245">
    <property type="protein sequence ID" value="SUZ75432.1"/>
    <property type="molecule type" value="Genomic_DNA"/>
</dbReference>
<keyword evidence="5" id="KW-0547">Nucleotide-binding</keyword>
<dbReference type="Pfam" id="PF08245">
    <property type="entry name" value="Mur_ligase_M"/>
    <property type="match status" value="1"/>
</dbReference>
<evidence type="ECO:0000259" key="8">
    <source>
        <dbReference type="Pfam" id="PF08245"/>
    </source>
</evidence>
<gene>
    <name evidence="9" type="ORF">METZ01_LOCUS28286</name>
</gene>
<evidence type="ECO:0000259" key="7">
    <source>
        <dbReference type="Pfam" id="PF02875"/>
    </source>
</evidence>
<dbReference type="Gene3D" id="3.90.190.20">
    <property type="entry name" value="Mur ligase, C-terminal domain"/>
    <property type="match status" value="1"/>
</dbReference>
<protein>
    <submittedName>
        <fullName evidence="9">Uncharacterized protein</fullName>
    </submittedName>
</protein>
<dbReference type="GO" id="GO:0005737">
    <property type="term" value="C:cytoplasm"/>
    <property type="evidence" value="ECO:0007669"/>
    <property type="project" value="UniProtKB-SubCell"/>
</dbReference>
<dbReference type="Pfam" id="PF21799">
    <property type="entry name" value="MurD-like_N"/>
    <property type="match status" value="1"/>
</dbReference>
<dbReference type="InterPro" id="IPR013221">
    <property type="entry name" value="Mur_ligase_cen"/>
</dbReference>
<dbReference type="SUPFAM" id="SSF51984">
    <property type="entry name" value="MurCD N-terminal domain"/>
    <property type="match status" value="1"/>
</dbReference>
<proteinExistence type="inferred from homology"/>
<dbReference type="SUPFAM" id="SSF53244">
    <property type="entry name" value="MurD-like peptide ligases, peptide-binding domain"/>
    <property type="match status" value="1"/>
</dbReference>
<dbReference type="SUPFAM" id="SSF53623">
    <property type="entry name" value="MurD-like peptide ligases, catalytic domain"/>
    <property type="match status" value="1"/>
</dbReference>
<dbReference type="InterPro" id="IPR004101">
    <property type="entry name" value="Mur_ligase_C"/>
</dbReference>
<dbReference type="GO" id="GO:0051301">
    <property type="term" value="P:cell division"/>
    <property type="evidence" value="ECO:0007669"/>
    <property type="project" value="InterPro"/>
</dbReference>
<dbReference type="Gene3D" id="3.40.1190.10">
    <property type="entry name" value="Mur-like, catalytic domain"/>
    <property type="match status" value="1"/>
</dbReference>
<dbReference type="Pfam" id="PF02875">
    <property type="entry name" value="Mur_ligase_C"/>
    <property type="match status" value="1"/>
</dbReference>
<dbReference type="PANTHER" id="PTHR43692:SF1">
    <property type="entry name" value="UDP-N-ACETYLMURAMOYLALANINE--D-GLUTAMATE LIGASE"/>
    <property type="match status" value="1"/>
</dbReference>
<dbReference type="InterPro" id="IPR005762">
    <property type="entry name" value="MurD"/>
</dbReference>
<dbReference type="InterPro" id="IPR036565">
    <property type="entry name" value="Mur-like_cat_sf"/>
</dbReference>
<organism evidence="9">
    <name type="scientific">marine metagenome</name>
    <dbReference type="NCBI Taxonomy" id="408172"/>
    <lineage>
        <taxon>unclassified sequences</taxon>
        <taxon>metagenomes</taxon>
        <taxon>ecological metagenomes</taxon>
    </lineage>
</organism>
<dbReference type="Gene3D" id="3.40.50.720">
    <property type="entry name" value="NAD(P)-binding Rossmann-like Domain"/>
    <property type="match status" value="1"/>
</dbReference>
<accession>A0A381Q7Y0</accession>
<keyword evidence="4" id="KW-0436">Ligase</keyword>
<reference evidence="9" key="1">
    <citation type="submission" date="2018-05" db="EMBL/GenBank/DDBJ databases">
        <authorList>
            <person name="Lanie J.A."/>
            <person name="Ng W.-L."/>
            <person name="Kazmierczak K.M."/>
            <person name="Andrzejewski T.M."/>
            <person name="Davidsen T.M."/>
            <person name="Wayne K.J."/>
            <person name="Tettelin H."/>
            <person name="Glass J.I."/>
            <person name="Rusch D."/>
            <person name="Podicherti R."/>
            <person name="Tsui H.-C.T."/>
            <person name="Winkler M.E."/>
        </authorList>
    </citation>
    <scope>NUCLEOTIDE SEQUENCE</scope>
</reference>
<dbReference type="AlphaFoldDB" id="A0A381Q7Y0"/>
<evidence type="ECO:0000256" key="5">
    <source>
        <dbReference type="ARBA" id="ARBA00022741"/>
    </source>
</evidence>
<sequence length="443" mass="47928">MDLNGKSVAVIGAGRSGLSATRLLTELGAKVFVSETDKNIDADELKTIGVPFETGGHSEKVNGNDLMVVSPGVPQDSDVVTRAKSAGIPVVSEIELASWFTATPIAAVTGSNGKTTTTSILAEMCRQAGLTTYESGNIGTPFSKVVLENLGSEPENAVHVLEVSSFQMEQIHHFKPDVAILLNLSPDHLDRYGIMDKYVAAKLRIVENMTNKDHVVYNRDDKLLSKTLKTEAKMVPFSTGSGGGIRFNLNETKIYNESHEPFIYLDEISLPGNHNVANFLAAATAAEIIDVDEAAIKQVMKTFSGVPHRLEKLNTLDGITFYNDSKATNIESVKVALQSFNVPVVLILGGRDKGGDFNELTPYLADGVKLVITLGEAAERIEKTLSNHPPFLRADSMASAVSLAFQNSEAGDVILLSPGCTSFDMFDNFEQRGDTFREEVMRL</sequence>
<evidence type="ECO:0000256" key="1">
    <source>
        <dbReference type="ARBA" id="ARBA00004496"/>
    </source>
</evidence>
<dbReference type="PANTHER" id="PTHR43692">
    <property type="entry name" value="UDP-N-ACETYLMURAMOYLALANINE--D-GLUTAMATE LIGASE"/>
    <property type="match status" value="1"/>
</dbReference>
<feature type="domain" description="Mur ligase central" evidence="8">
    <location>
        <begin position="108"/>
        <end position="286"/>
    </location>
</feature>
<dbReference type="GO" id="GO:0008764">
    <property type="term" value="F:UDP-N-acetylmuramoylalanine-D-glutamate ligase activity"/>
    <property type="evidence" value="ECO:0007669"/>
    <property type="project" value="UniProtKB-EC"/>
</dbReference>
<evidence type="ECO:0000256" key="3">
    <source>
        <dbReference type="ARBA" id="ARBA00022490"/>
    </source>
</evidence>
<keyword evidence="3" id="KW-0963">Cytoplasm</keyword>
<name>A0A381Q7Y0_9ZZZZ</name>
<keyword evidence="6" id="KW-0067">ATP-binding</keyword>
<dbReference type="HAMAP" id="MF_00639">
    <property type="entry name" value="MurD"/>
    <property type="match status" value="1"/>
</dbReference>
<comment type="subcellular location">
    <subcellularLocation>
        <location evidence="1">Cytoplasm</location>
    </subcellularLocation>
</comment>
<evidence type="ECO:0000256" key="2">
    <source>
        <dbReference type="ARBA" id="ARBA00004752"/>
    </source>
</evidence>
<dbReference type="GO" id="GO:0009252">
    <property type="term" value="P:peptidoglycan biosynthetic process"/>
    <property type="evidence" value="ECO:0007669"/>
    <property type="project" value="UniProtKB-UniPathway"/>
</dbReference>
<dbReference type="InterPro" id="IPR036615">
    <property type="entry name" value="Mur_ligase_C_dom_sf"/>
</dbReference>
<evidence type="ECO:0000313" key="9">
    <source>
        <dbReference type="EMBL" id="SUZ75432.1"/>
    </source>
</evidence>
<evidence type="ECO:0000256" key="6">
    <source>
        <dbReference type="ARBA" id="ARBA00022840"/>
    </source>
</evidence>
<dbReference type="GO" id="GO:0005524">
    <property type="term" value="F:ATP binding"/>
    <property type="evidence" value="ECO:0007669"/>
    <property type="project" value="UniProtKB-KW"/>
</dbReference>
<comment type="pathway">
    <text evidence="2">Cell wall biogenesis; peptidoglycan biosynthesis.</text>
</comment>
<evidence type="ECO:0000256" key="4">
    <source>
        <dbReference type="ARBA" id="ARBA00022598"/>
    </source>
</evidence>
<dbReference type="GO" id="GO:0008360">
    <property type="term" value="P:regulation of cell shape"/>
    <property type="evidence" value="ECO:0007669"/>
    <property type="project" value="InterPro"/>
</dbReference>
<dbReference type="NCBIfam" id="TIGR01087">
    <property type="entry name" value="murD"/>
    <property type="match status" value="1"/>
</dbReference>